<dbReference type="InterPro" id="IPR010652">
    <property type="entry name" value="DUF1232"/>
</dbReference>
<keyword evidence="3" id="KW-1133">Transmembrane helix</keyword>
<accession>A0ABN6XYC3</accession>
<keyword evidence="2" id="KW-0812">Transmembrane</keyword>
<proteinExistence type="predicted"/>
<dbReference type="Pfam" id="PF06803">
    <property type="entry name" value="DUF1232"/>
    <property type="match status" value="1"/>
</dbReference>
<evidence type="ECO:0000256" key="1">
    <source>
        <dbReference type="ARBA" id="ARBA00004127"/>
    </source>
</evidence>
<reference evidence="7" key="1">
    <citation type="journal article" date="2019" name="Int. J. Syst. Evol. Microbiol.">
        <title>The Global Catalogue of Microorganisms (GCM) 10K type strain sequencing project: providing services to taxonomists for standard genome sequencing and annotation.</title>
        <authorList>
            <consortium name="The Broad Institute Genomics Platform"/>
            <consortium name="The Broad Institute Genome Sequencing Center for Infectious Disease"/>
            <person name="Wu L."/>
            <person name="Ma J."/>
        </authorList>
    </citation>
    <scope>NUCLEOTIDE SEQUENCE [LARGE SCALE GENOMIC DNA]</scope>
    <source>
        <strain evidence="7">NBRC 108728</strain>
    </source>
</reference>
<sequence>MVYRQLLATEGKDDPDPGGIREHPEDLDRQLHVLTVRVPPTLLTSCIHTQIIALLWRDDPVVAGASQRAGGVVILYGLLLLLLWREQRHHPDAATLRDLLRLVPDVIRLVRRLAADRTVSIGVRVWLSILLVYLVSPIDLIPDFIPVLGYADDAIIVALALRFAARKAGRAKIEEHWPGTPHGLVAVLRLAGLTTDI</sequence>
<dbReference type="Proteomes" id="UP001321486">
    <property type="component" value="Chromosome"/>
</dbReference>
<organism evidence="6 7">
    <name type="scientific">Frondihabitans sucicola</name>
    <dbReference type="NCBI Taxonomy" id="1268041"/>
    <lineage>
        <taxon>Bacteria</taxon>
        <taxon>Bacillati</taxon>
        <taxon>Actinomycetota</taxon>
        <taxon>Actinomycetes</taxon>
        <taxon>Micrococcales</taxon>
        <taxon>Microbacteriaceae</taxon>
        <taxon>Frondihabitans</taxon>
    </lineage>
</organism>
<gene>
    <name evidence="6" type="ORF">GCM10025867_08860</name>
</gene>
<keyword evidence="7" id="KW-1185">Reference proteome</keyword>
<protein>
    <recommendedName>
        <fullName evidence="5">DUF1232 domain-containing protein</fullName>
    </recommendedName>
</protein>
<feature type="domain" description="DUF1232" evidence="5">
    <location>
        <begin position="124"/>
        <end position="159"/>
    </location>
</feature>
<evidence type="ECO:0000256" key="4">
    <source>
        <dbReference type="ARBA" id="ARBA00023136"/>
    </source>
</evidence>
<dbReference type="EMBL" id="AP027732">
    <property type="protein sequence ID" value="BDZ48645.1"/>
    <property type="molecule type" value="Genomic_DNA"/>
</dbReference>
<name>A0ABN6XYC3_9MICO</name>
<evidence type="ECO:0000256" key="2">
    <source>
        <dbReference type="ARBA" id="ARBA00022692"/>
    </source>
</evidence>
<evidence type="ECO:0000259" key="5">
    <source>
        <dbReference type="Pfam" id="PF06803"/>
    </source>
</evidence>
<comment type="subcellular location">
    <subcellularLocation>
        <location evidence="1">Endomembrane system</location>
        <topology evidence="1">Multi-pass membrane protein</topology>
    </subcellularLocation>
</comment>
<evidence type="ECO:0000313" key="7">
    <source>
        <dbReference type="Proteomes" id="UP001321486"/>
    </source>
</evidence>
<evidence type="ECO:0000256" key="3">
    <source>
        <dbReference type="ARBA" id="ARBA00022989"/>
    </source>
</evidence>
<evidence type="ECO:0000313" key="6">
    <source>
        <dbReference type="EMBL" id="BDZ48645.1"/>
    </source>
</evidence>
<keyword evidence="4" id="KW-0472">Membrane</keyword>